<dbReference type="PANTHER" id="PTHR11070">
    <property type="entry name" value="UVRD / RECB / PCRA DNA HELICASE FAMILY MEMBER"/>
    <property type="match status" value="1"/>
</dbReference>
<evidence type="ECO:0000313" key="9">
    <source>
        <dbReference type="Proteomes" id="UP000218327"/>
    </source>
</evidence>
<name>A0A2A5ANL4_9GAMM</name>
<dbReference type="GO" id="GO:0003677">
    <property type="term" value="F:DNA binding"/>
    <property type="evidence" value="ECO:0007669"/>
    <property type="project" value="InterPro"/>
</dbReference>
<dbReference type="InterPro" id="IPR027417">
    <property type="entry name" value="P-loop_NTPase"/>
</dbReference>
<organism evidence="8 9">
    <name type="scientific">SAR86 cluster bacterium</name>
    <dbReference type="NCBI Taxonomy" id="2030880"/>
    <lineage>
        <taxon>Bacteria</taxon>
        <taxon>Pseudomonadati</taxon>
        <taxon>Pseudomonadota</taxon>
        <taxon>Gammaproteobacteria</taxon>
        <taxon>SAR86 cluster</taxon>
    </lineage>
</organism>
<dbReference type="Proteomes" id="UP000218327">
    <property type="component" value="Unassembled WGS sequence"/>
</dbReference>
<dbReference type="Gene3D" id="3.40.50.300">
    <property type="entry name" value="P-loop containing nucleotide triphosphate hydrolases"/>
    <property type="match status" value="2"/>
</dbReference>
<dbReference type="AlphaFoldDB" id="A0A2A5ANL4"/>
<keyword evidence="4 6" id="KW-0067">ATP-binding</keyword>
<dbReference type="InterPro" id="IPR014016">
    <property type="entry name" value="UvrD-like_ATP-bd"/>
</dbReference>
<evidence type="ECO:0000256" key="2">
    <source>
        <dbReference type="ARBA" id="ARBA00022801"/>
    </source>
</evidence>
<reference evidence="9" key="1">
    <citation type="submission" date="2017-08" db="EMBL/GenBank/DDBJ databases">
        <title>A dynamic microbial community with high functional redundancy inhabits the cold, oxic subseafloor aquifer.</title>
        <authorList>
            <person name="Tully B.J."/>
            <person name="Wheat C.G."/>
            <person name="Glazer B.T."/>
            <person name="Huber J.A."/>
        </authorList>
    </citation>
    <scope>NUCLEOTIDE SEQUENCE [LARGE SCALE GENOMIC DNA]</scope>
</reference>
<dbReference type="GO" id="GO:0033202">
    <property type="term" value="C:DNA helicase complex"/>
    <property type="evidence" value="ECO:0007669"/>
    <property type="project" value="TreeGrafter"/>
</dbReference>
<comment type="caution">
    <text evidence="8">The sequence shown here is derived from an EMBL/GenBank/DDBJ whole genome shotgun (WGS) entry which is preliminary data.</text>
</comment>
<dbReference type="Pfam" id="PF00580">
    <property type="entry name" value="UvrD-helicase"/>
    <property type="match status" value="2"/>
</dbReference>
<evidence type="ECO:0000256" key="4">
    <source>
        <dbReference type="ARBA" id="ARBA00022840"/>
    </source>
</evidence>
<dbReference type="GO" id="GO:0005524">
    <property type="term" value="F:ATP binding"/>
    <property type="evidence" value="ECO:0007669"/>
    <property type="project" value="UniProtKB-UniRule"/>
</dbReference>
<evidence type="ECO:0000313" key="8">
    <source>
        <dbReference type="EMBL" id="PCJ20859.1"/>
    </source>
</evidence>
<dbReference type="SUPFAM" id="SSF52540">
    <property type="entry name" value="P-loop containing nucleoside triphosphate hydrolases"/>
    <property type="match status" value="1"/>
</dbReference>
<evidence type="ECO:0000256" key="5">
    <source>
        <dbReference type="ARBA" id="ARBA00034923"/>
    </source>
</evidence>
<dbReference type="EMBL" id="NVVJ01000077">
    <property type="protein sequence ID" value="PCJ20859.1"/>
    <property type="molecule type" value="Genomic_DNA"/>
</dbReference>
<dbReference type="GO" id="GO:0005829">
    <property type="term" value="C:cytosol"/>
    <property type="evidence" value="ECO:0007669"/>
    <property type="project" value="TreeGrafter"/>
</dbReference>
<dbReference type="PANTHER" id="PTHR11070:SF2">
    <property type="entry name" value="ATP-DEPENDENT DNA HELICASE SRS2"/>
    <property type="match status" value="1"/>
</dbReference>
<evidence type="ECO:0000256" key="1">
    <source>
        <dbReference type="ARBA" id="ARBA00022741"/>
    </source>
</evidence>
<keyword evidence="2 6" id="KW-0378">Hydrolase</keyword>
<sequence length="460" mass="51774">MTNVMDFDARKQAIDISASYAVQAPAGSGKTELLSLRFLHLLAVSQQPEEVLAITFTKKAANEMAERILSTLDWAASKELSDLNSQFDIDRYNAADKVLQQDKARSWKLRESPHRLRIQTIDSFSSFLANRLPVLSNFGGPLLVSDQIDDCYQEAIRDCLDSLNDESAIAEHIAELLLHFDNDVEKVEGLLLDLLKNRDQWIETIIDIARSPKDALNHLIKNIDELIEESLLKAKNLLLPYENSIVDLLRYATKNLKTVEKPSIISRCEGLDELPRVQAEDLAQWRGLLSLLLTNDVVKPSWRKRITKEQGFPAPSSSKEFKQLYTDKKQEMEALLGALGELDEGLETLNYLRWLPGVNQGDRTWQFLSTLTAILPTLLAQLEIAFARNNKVDYPQVSSAALRALGTENNPTDLALSLDYQIKHILVDEFQDTSSTQLNLLVKLTAGWEADDGRTLFVVG</sequence>
<proteinExistence type="predicted"/>
<dbReference type="GO" id="GO:0000725">
    <property type="term" value="P:recombinational repair"/>
    <property type="evidence" value="ECO:0007669"/>
    <property type="project" value="TreeGrafter"/>
</dbReference>
<dbReference type="PROSITE" id="PS51198">
    <property type="entry name" value="UVRD_HELICASE_ATP_BIND"/>
    <property type="match status" value="1"/>
</dbReference>
<dbReference type="GO" id="GO:0043138">
    <property type="term" value="F:3'-5' DNA helicase activity"/>
    <property type="evidence" value="ECO:0007669"/>
    <property type="project" value="TreeGrafter"/>
</dbReference>
<evidence type="ECO:0000256" key="6">
    <source>
        <dbReference type="PROSITE-ProRule" id="PRU00560"/>
    </source>
</evidence>
<feature type="non-terminal residue" evidence="8">
    <location>
        <position position="460"/>
    </location>
</feature>
<keyword evidence="3 6" id="KW-0347">Helicase</keyword>
<accession>A0A2A5ANL4</accession>
<feature type="domain" description="UvrD-like helicase ATP-binding" evidence="7">
    <location>
        <begin position="3"/>
        <end position="460"/>
    </location>
</feature>
<feature type="binding site" evidence="6">
    <location>
        <begin position="24"/>
        <end position="31"/>
    </location>
    <ligand>
        <name>ATP</name>
        <dbReference type="ChEBI" id="CHEBI:30616"/>
    </ligand>
</feature>
<evidence type="ECO:0000259" key="7">
    <source>
        <dbReference type="PROSITE" id="PS51198"/>
    </source>
</evidence>
<evidence type="ECO:0000256" key="3">
    <source>
        <dbReference type="ARBA" id="ARBA00022806"/>
    </source>
</evidence>
<keyword evidence="1 6" id="KW-0547">Nucleotide-binding</keyword>
<protein>
    <recommendedName>
        <fullName evidence="5">DNA 3'-5' helicase II</fullName>
    </recommendedName>
</protein>
<dbReference type="InterPro" id="IPR000212">
    <property type="entry name" value="DNA_helicase_UvrD/REP"/>
</dbReference>
<gene>
    <name evidence="8" type="ORF">COA96_15680</name>
</gene>
<dbReference type="GO" id="GO:0016787">
    <property type="term" value="F:hydrolase activity"/>
    <property type="evidence" value="ECO:0007669"/>
    <property type="project" value="UniProtKB-UniRule"/>
</dbReference>